<comment type="caution">
    <text evidence="1">The sequence shown here is derived from an EMBL/GenBank/DDBJ whole genome shotgun (WGS) entry which is preliminary data.</text>
</comment>
<evidence type="ECO:0000313" key="1">
    <source>
        <dbReference type="EMBL" id="KAJ9097558.1"/>
    </source>
</evidence>
<evidence type="ECO:0000313" key="2">
    <source>
        <dbReference type="Proteomes" id="UP001241377"/>
    </source>
</evidence>
<gene>
    <name evidence="1" type="ORF">QFC19_006732</name>
</gene>
<dbReference type="Proteomes" id="UP001241377">
    <property type="component" value="Unassembled WGS sequence"/>
</dbReference>
<keyword evidence="2" id="KW-1185">Reference proteome</keyword>
<name>A0ACC2VEJ9_9TREE</name>
<sequence>MSFIVIPFTRLSTPREFNYKTTYLSSTHVVTEKHTSMLVKDKKLAVAVSDMQGWRISMEDAHSLHLSLPPAEPSETAEKEKPSVSGNDAPEQPSGSTFTNQNSDGPAFFGVFDGHGGSAVARFTGTTIHSRLAALEAYKAGRYEEALKTLYLKTDEDLRAGEQLCCAADKAAWLNGMRDWNEITDPNFFNEPSGCTAVSGLITTDGRIIVANSGDSRSVLGYKGEGKPLSYDHKPTNTEESARITAAGGFVEFGRVNGNLALSRAIGDFEFKQNYSLDAEHQIVTADPEIITHKCDGEEEFLVLACDGIWDCLTSQQVIDFVRRAIANGDALPKICEDLMVKCLAPDSELGGIGCDNMTVVIVALLNGRTVEEWQEWVKKRVDDKVGYETPERVADVFGHSQAVQLGPGPGGMRQAGSPLQSLQQVLGAASRGVIPGASGDDEDMSDSDHNGEQNGLGEDNEGGLSRQEALARFVRSITARTQFAASPDSFTDADGDAKMSDAEEEGKSGTTTTSSKRKLAPTENPEISQRPSLVEYDDKEQPQLKSLPGGDEPSGAVKVEGLMDGSEAPNKM</sequence>
<accession>A0ACC2VEJ9</accession>
<proteinExistence type="predicted"/>
<dbReference type="EMBL" id="JASBWR010000084">
    <property type="protein sequence ID" value="KAJ9097558.1"/>
    <property type="molecule type" value="Genomic_DNA"/>
</dbReference>
<organism evidence="1 2">
    <name type="scientific">Naganishia cerealis</name>
    <dbReference type="NCBI Taxonomy" id="610337"/>
    <lineage>
        <taxon>Eukaryota</taxon>
        <taxon>Fungi</taxon>
        <taxon>Dikarya</taxon>
        <taxon>Basidiomycota</taxon>
        <taxon>Agaricomycotina</taxon>
        <taxon>Tremellomycetes</taxon>
        <taxon>Filobasidiales</taxon>
        <taxon>Filobasidiaceae</taxon>
        <taxon>Naganishia</taxon>
    </lineage>
</organism>
<reference evidence="1" key="1">
    <citation type="submission" date="2023-04" db="EMBL/GenBank/DDBJ databases">
        <title>Draft Genome sequencing of Naganishia species isolated from polar environments using Oxford Nanopore Technology.</title>
        <authorList>
            <person name="Leo P."/>
            <person name="Venkateswaran K."/>
        </authorList>
    </citation>
    <scope>NUCLEOTIDE SEQUENCE</scope>
    <source>
        <strain evidence="1">MNA-CCFEE 5261</strain>
    </source>
</reference>
<protein>
    <submittedName>
        <fullName evidence="1">Uncharacterized protein</fullName>
    </submittedName>
</protein>